<feature type="region of interest" description="Disordered" evidence="1">
    <location>
        <begin position="1"/>
        <end position="90"/>
    </location>
</feature>
<dbReference type="AlphaFoldDB" id="B3CK81"/>
<reference evidence="2" key="2">
    <citation type="journal article" date="2008" name="J. Biotechnol.">
        <title>A transposon-based strategy to scale up myxothiazol production in myxobacterial cell factories.</title>
        <authorList>
            <person name="Sandmann A."/>
            <person name="Frank B."/>
            <person name="Muller R."/>
        </authorList>
    </citation>
    <scope>NUCLEOTIDE SEQUENCE</scope>
    <source>
        <strain evidence="2">An d48</strain>
    </source>
</reference>
<dbReference type="EMBL" id="AM931163">
    <property type="protein sequence ID" value="CAP62388.1"/>
    <property type="molecule type" value="Genomic_DNA"/>
</dbReference>
<protein>
    <submittedName>
        <fullName evidence="2">Uncharacterized protein</fullName>
    </submittedName>
</protein>
<organism evidence="2">
    <name type="scientific">Archangium disciforme</name>
    <dbReference type="NCBI Taxonomy" id="38"/>
    <lineage>
        <taxon>Bacteria</taxon>
        <taxon>Pseudomonadati</taxon>
        <taxon>Myxococcota</taxon>
        <taxon>Myxococcia</taxon>
        <taxon>Myxococcales</taxon>
        <taxon>Cystobacterineae</taxon>
        <taxon>Archangiaceae</taxon>
        <taxon>Archangium</taxon>
    </lineage>
</organism>
<evidence type="ECO:0000256" key="1">
    <source>
        <dbReference type="SAM" id="MobiDB-lite"/>
    </source>
</evidence>
<proteinExistence type="predicted"/>
<feature type="compositionally biased region" description="Polar residues" evidence="1">
    <location>
        <begin position="47"/>
        <end position="61"/>
    </location>
</feature>
<accession>B3CK81</accession>
<name>B3CK81_9BACT</name>
<reference evidence="2" key="1">
    <citation type="submission" date="2007-12" db="EMBL/GenBank/DDBJ databases">
        <authorList>
            <person name="Mueller R."/>
        </authorList>
    </citation>
    <scope>NUCLEOTIDE SEQUENCE</scope>
    <source>
        <strain evidence="2">An d48</strain>
    </source>
</reference>
<evidence type="ECO:0000313" key="2">
    <source>
        <dbReference type="EMBL" id="CAP62388.1"/>
    </source>
</evidence>
<sequence>MTSPPPPSRAVAAQSARPRPHPPIARAPCGRSIQGRSDWRTRERSWGQPTNAGTRWQSASFHSHRSRTGFHPEPQGGVRRRAVARQARREGRDMGGFDVILDVQGNSSEVVKTYLRRRLKRWPGMRVHLNGRKGFRELFDGLKSPGVLPPRLPREGSVLLVRDEEMFQHLDRTGGRLMKDGEAALSVYFSRTKRRNPPTTWSVTVVTPEHPLRDSFSRSAIREVMEAARLIRAPASTRSGAKRGGRKSSRAQLVMVVGRGSRTLVSRRNPTELLSTYLREVVSQWPRAQVLVYDASLQEVFRSDRRVQVPPGAYPAEGSIVVLRDAAMKRKWLRKGDAVWSGGEDQLALYYRPYRPRGACAITAVTPGSPEDEPFSRWAIETLETVARAKVLRP</sequence>